<evidence type="ECO:0000313" key="5">
    <source>
        <dbReference type="Proteomes" id="UP000653305"/>
    </source>
</evidence>
<evidence type="ECO:0000256" key="1">
    <source>
        <dbReference type="ARBA" id="ARBA00004167"/>
    </source>
</evidence>
<dbReference type="InterPro" id="IPR036396">
    <property type="entry name" value="Cyt_P450_sf"/>
</dbReference>
<dbReference type="GO" id="GO:0004497">
    <property type="term" value="F:monooxygenase activity"/>
    <property type="evidence" value="ECO:0007669"/>
    <property type="project" value="InterPro"/>
</dbReference>
<feature type="transmembrane region" description="Helical" evidence="3">
    <location>
        <begin position="6"/>
        <end position="25"/>
    </location>
</feature>
<dbReference type="InterPro" id="IPR002401">
    <property type="entry name" value="Cyt_P450_E_grp-I"/>
</dbReference>
<keyword evidence="3" id="KW-0812">Transmembrane</keyword>
<name>A0A830BFD4_9LAMI</name>
<dbReference type="OrthoDB" id="1739549at2759"/>
<keyword evidence="2" id="KW-0560">Oxidoreductase</keyword>
<reference evidence="4" key="1">
    <citation type="submission" date="2020-07" db="EMBL/GenBank/DDBJ databases">
        <title>Ethylene signaling mediates host invasion by parasitic plants.</title>
        <authorList>
            <person name="Yoshida S."/>
        </authorList>
    </citation>
    <scope>NUCLEOTIDE SEQUENCE</scope>
    <source>
        <strain evidence="4">Okayama</strain>
    </source>
</reference>
<keyword evidence="5" id="KW-1185">Reference proteome</keyword>
<dbReference type="GO" id="GO:0016020">
    <property type="term" value="C:membrane"/>
    <property type="evidence" value="ECO:0007669"/>
    <property type="project" value="UniProtKB-SubCell"/>
</dbReference>
<dbReference type="SUPFAM" id="SSF48264">
    <property type="entry name" value="Cytochrome P450"/>
    <property type="match status" value="1"/>
</dbReference>
<keyword evidence="3" id="KW-1133">Transmembrane helix</keyword>
<proteinExistence type="predicted"/>
<organism evidence="4 5">
    <name type="scientific">Phtheirospermum japonicum</name>
    <dbReference type="NCBI Taxonomy" id="374723"/>
    <lineage>
        <taxon>Eukaryota</taxon>
        <taxon>Viridiplantae</taxon>
        <taxon>Streptophyta</taxon>
        <taxon>Embryophyta</taxon>
        <taxon>Tracheophyta</taxon>
        <taxon>Spermatophyta</taxon>
        <taxon>Magnoliopsida</taxon>
        <taxon>eudicotyledons</taxon>
        <taxon>Gunneridae</taxon>
        <taxon>Pentapetalae</taxon>
        <taxon>asterids</taxon>
        <taxon>lamiids</taxon>
        <taxon>Lamiales</taxon>
        <taxon>Orobanchaceae</taxon>
        <taxon>Orobanchaceae incertae sedis</taxon>
        <taxon>Phtheirospermum</taxon>
    </lineage>
</organism>
<dbReference type="PRINTS" id="PR00463">
    <property type="entry name" value="EP450I"/>
</dbReference>
<dbReference type="EMBL" id="BMAC01000064">
    <property type="protein sequence ID" value="GFP83484.1"/>
    <property type="molecule type" value="Genomic_DNA"/>
</dbReference>
<keyword evidence="3" id="KW-0472">Membrane</keyword>
<accession>A0A830BFD4</accession>
<dbReference type="PANTHER" id="PTHR24299">
    <property type="entry name" value="CYTOCHROME P450 FAMILY 1"/>
    <property type="match status" value="1"/>
</dbReference>
<comment type="subcellular location">
    <subcellularLocation>
        <location evidence="1">Membrane</location>
        <topology evidence="1">Single-pass membrane protein</topology>
    </subcellularLocation>
</comment>
<dbReference type="Proteomes" id="UP000653305">
    <property type="component" value="Unassembled WGS sequence"/>
</dbReference>
<dbReference type="Gene3D" id="1.10.630.10">
    <property type="entry name" value="Cytochrome P450"/>
    <property type="match status" value="1"/>
</dbReference>
<sequence>MQMDYSTFSLILGFVIGTCILVLRFDPQRRRSTKLPPGPRPFPIIGNIHQLGPNPHQSLANLSKTYGPLMSLHLGNIYTVVVSSPDMAKQVLQKHDQIFPGRPISAAAQVHDLPQTSIFYLPVGNLWRKLRKICREQMFSAHRLDASQGLRREKLHKLRDYVQKCSMEGRAVNVGEAAYITTLNLMSATLFSVNIADFDSGVTHELMETIKGVMKVACAPNLADFFPVLKAIDPQGIKRRSKFLFGKLMDMFEDIVNKRLESRGTSIGHQKKSDLLEALLDLGSQGSEDEMSCKEIKHLFLFGMSLHKAVPLKAIPIKV</sequence>
<comment type="caution">
    <text evidence="4">The sequence shown here is derived from an EMBL/GenBank/DDBJ whole genome shotgun (WGS) entry which is preliminary data.</text>
</comment>
<gene>
    <name evidence="4" type="ORF">PHJA_000491800</name>
</gene>
<evidence type="ECO:0000256" key="3">
    <source>
        <dbReference type="SAM" id="Phobius"/>
    </source>
</evidence>
<dbReference type="GO" id="GO:0016705">
    <property type="term" value="F:oxidoreductase activity, acting on paired donors, with incorporation or reduction of molecular oxygen"/>
    <property type="evidence" value="ECO:0007669"/>
    <property type="project" value="InterPro"/>
</dbReference>
<dbReference type="GO" id="GO:0020037">
    <property type="term" value="F:heme binding"/>
    <property type="evidence" value="ECO:0007669"/>
    <property type="project" value="InterPro"/>
</dbReference>
<protein>
    <submittedName>
        <fullName evidence="4">Ferruginol synthase</fullName>
    </submittedName>
</protein>
<evidence type="ECO:0000256" key="2">
    <source>
        <dbReference type="ARBA" id="ARBA00023002"/>
    </source>
</evidence>
<dbReference type="AlphaFoldDB" id="A0A830BFD4"/>
<dbReference type="Pfam" id="PF00067">
    <property type="entry name" value="p450"/>
    <property type="match status" value="1"/>
</dbReference>
<dbReference type="GO" id="GO:0005506">
    <property type="term" value="F:iron ion binding"/>
    <property type="evidence" value="ECO:0007669"/>
    <property type="project" value="InterPro"/>
</dbReference>
<dbReference type="PANTHER" id="PTHR24299:SF59">
    <property type="entry name" value="CYTOCHROME P450 SUPERFAMILY PROTEIN"/>
    <property type="match status" value="1"/>
</dbReference>
<evidence type="ECO:0000313" key="4">
    <source>
        <dbReference type="EMBL" id="GFP83484.1"/>
    </source>
</evidence>
<dbReference type="InterPro" id="IPR001128">
    <property type="entry name" value="Cyt_P450"/>
</dbReference>